<dbReference type="GO" id="GO:0000155">
    <property type="term" value="F:phosphorelay sensor kinase activity"/>
    <property type="evidence" value="ECO:0007669"/>
    <property type="project" value="InterPro"/>
</dbReference>
<evidence type="ECO:0000259" key="11">
    <source>
        <dbReference type="PROSITE" id="PS50109"/>
    </source>
</evidence>
<dbReference type="RefSeq" id="WP_139163191.1">
    <property type="nucleotide sequence ID" value="NZ_FMWG01000005.1"/>
</dbReference>
<comment type="catalytic activity">
    <reaction evidence="1">
        <text>ATP + protein L-histidine = ADP + protein N-phospho-L-histidine.</text>
        <dbReference type="EC" id="2.7.13.3"/>
    </reaction>
</comment>
<organism evidence="13 14">
    <name type="scientific">Epibacterium ulvae</name>
    <dbReference type="NCBI Taxonomy" id="1156985"/>
    <lineage>
        <taxon>Bacteria</taxon>
        <taxon>Pseudomonadati</taxon>
        <taxon>Pseudomonadota</taxon>
        <taxon>Alphaproteobacteria</taxon>
        <taxon>Rhodobacterales</taxon>
        <taxon>Roseobacteraceae</taxon>
        <taxon>Epibacterium</taxon>
    </lineage>
</organism>
<accession>A0A1G5QSH9</accession>
<dbReference type="Gene3D" id="1.10.287.130">
    <property type="match status" value="1"/>
</dbReference>
<dbReference type="PANTHER" id="PTHR43065:SF10">
    <property type="entry name" value="PEROXIDE STRESS-ACTIVATED HISTIDINE KINASE MAK3"/>
    <property type="match status" value="1"/>
</dbReference>
<evidence type="ECO:0000256" key="1">
    <source>
        <dbReference type="ARBA" id="ARBA00000085"/>
    </source>
</evidence>
<dbReference type="CDD" id="cd06225">
    <property type="entry name" value="HAMP"/>
    <property type="match status" value="1"/>
</dbReference>
<dbReference type="SUPFAM" id="SSF55874">
    <property type="entry name" value="ATPase domain of HSP90 chaperone/DNA topoisomerase II/histidine kinase"/>
    <property type="match status" value="1"/>
</dbReference>
<keyword evidence="8" id="KW-0067">ATP-binding</keyword>
<dbReference type="InterPro" id="IPR003661">
    <property type="entry name" value="HisK_dim/P_dom"/>
</dbReference>
<evidence type="ECO:0000256" key="9">
    <source>
        <dbReference type="ARBA" id="ARBA00023012"/>
    </source>
</evidence>
<evidence type="ECO:0000313" key="13">
    <source>
        <dbReference type="EMBL" id="SCZ64626.1"/>
    </source>
</evidence>
<evidence type="ECO:0000256" key="3">
    <source>
        <dbReference type="ARBA" id="ARBA00012438"/>
    </source>
</evidence>
<evidence type="ECO:0000256" key="2">
    <source>
        <dbReference type="ARBA" id="ARBA00004370"/>
    </source>
</evidence>
<dbReference type="Pfam" id="PF02518">
    <property type="entry name" value="HATPase_c"/>
    <property type="match status" value="1"/>
</dbReference>
<dbReference type="PANTHER" id="PTHR43065">
    <property type="entry name" value="SENSOR HISTIDINE KINASE"/>
    <property type="match status" value="1"/>
</dbReference>
<evidence type="ECO:0000256" key="7">
    <source>
        <dbReference type="ARBA" id="ARBA00022777"/>
    </source>
</evidence>
<dbReference type="SMART" id="SM00387">
    <property type="entry name" value="HATPase_c"/>
    <property type="match status" value="1"/>
</dbReference>
<name>A0A1G5QSH9_9RHOB</name>
<dbReference type="InterPro" id="IPR003660">
    <property type="entry name" value="HAMP_dom"/>
</dbReference>
<keyword evidence="7" id="KW-0418">Kinase</keyword>
<keyword evidence="14" id="KW-1185">Reference proteome</keyword>
<keyword evidence="10" id="KW-0812">Transmembrane</keyword>
<dbReference type="CDD" id="cd00075">
    <property type="entry name" value="HATPase"/>
    <property type="match status" value="1"/>
</dbReference>
<evidence type="ECO:0000256" key="6">
    <source>
        <dbReference type="ARBA" id="ARBA00022741"/>
    </source>
</evidence>
<protein>
    <recommendedName>
        <fullName evidence="3">histidine kinase</fullName>
        <ecNumber evidence="3">2.7.13.3</ecNumber>
    </recommendedName>
</protein>
<dbReference type="SMART" id="SM00304">
    <property type="entry name" value="HAMP"/>
    <property type="match status" value="1"/>
</dbReference>
<keyword evidence="10" id="KW-1133">Transmembrane helix</keyword>
<dbReference type="InterPro" id="IPR036890">
    <property type="entry name" value="HATPase_C_sf"/>
</dbReference>
<sequence length="563" mass="62069">MKLWSSEHRLSVVRRYLLGSLVAALIPLALVAGLYDRYSADLLDNITTNRFDFELNETSAKVVNFVEVQINLLKNIANLPDTTVFFTGDADGEISQLLEDLLLLETESPDIYAIELADLDGNVLQTIPRTDVHTRPSNHNILPLIFYEGVEILGPVLPEQGLPGWYSMRIPVFVDQQKIGFIGLRARLASLTELASPLLDINAYEPHVVVFDRIHVTTVGTQAAPGKVIAQSGHMIPGWKIRMVQGRDIYQAPKTNIRYLLLVAAVLSAIGLIFLFLQMSERLTRYLKPLSLGAREIANGNFSVEIPEDAPGELGMLARSYNRMRDQLSTLIDSRVDVERRAALGNMAAGIAHEIRNPLTTVSTAVHGLKRSEPNSERRIMLETISSEILRVDQKIQELLDYARPRFPELQVLLLVPMLKSIETLIASTAHAAGITVNVVGDSSLSVKADEAHLRQILLNLTLNALQATPVGGHVNLRAYRDEGHAILIVADDGRGMSQKELSKILRPFYTTREDGSGLGLSVTKQLVEANGGQIEFESEQGVGTTISVSLPVHDHQGERGRC</sequence>
<dbReference type="Pfam" id="PF00672">
    <property type="entry name" value="HAMP"/>
    <property type="match status" value="1"/>
</dbReference>
<dbReference type="SUPFAM" id="SSF47384">
    <property type="entry name" value="Homodimeric domain of signal transducing histidine kinase"/>
    <property type="match status" value="1"/>
</dbReference>
<dbReference type="InterPro" id="IPR005467">
    <property type="entry name" value="His_kinase_dom"/>
</dbReference>
<feature type="domain" description="Histidine kinase" evidence="11">
    <location>
        <begin position="350"/>
        <end position="555"/>
    </location>
</feature>
<dbReference type="Proteomes" id="UP000198767">
    <property type="component" value="Unassembled WGS sequence"/>
</dbReference>
<feature type="transmembrane region" description="Helical" evidence="10">
    <location>
        <begin position="257"/>
        <end position="277"/>
    </location>
</feature>
<dbReference type="GO" id="GO:0005524">
    <property type="term" value="F:ATP binding"/>
    <property type="evidence" value="ECO:0007669"/>
    <property type="project" value="UniProtKB-KW"/>
</dbReference>
<gene>
    <name evidence="13" type="ORF">SAMN04488118_105278</name>
</gene>
<dbReference type="InterPro" id="IPR036097">
    <property type="entry name" value="HisK_dim/P_sf"/>
</dbReference>
<dbReference type="EMBL" id="FMWG01000005">
    <property type="protein sequence ID" value="SCZ64626.1"/>
    <property type="molecule type" value="Genomic_DNA"/>
</dbReference>
<dbReference type="InterPro" id="IPR003594">
    <property type="entry name" value="HATPase_dom"/>
</dbReference>
<dbReference type="OrthoDB" id="7568856at2"/>
<dbReference type="PROSITE" id="PS50109">
    <property type="entry name" value="HIS_KIN"/>
    <property type="match status" value="1"/>
</dbReference>
<comment type="subcellular location">
    <subcellularLocation>
        <location evidence="2">Membrane</location>
    </subcellularLocation>
</comment>
<dbReference type="Gene3D" id="6.10.340.10">
    <property type="match status" value="1"/>
</dbReference>
<reference evidence="13 14" key="1">
    <citation type="submission" date="2016-10" db="EMBL/GenBank/DDBJ databases">
        <authorList>
            <person name="de Groot N.N."/>
        </authorList>
    </citation>
    <scope>NUCLEOTIDE SEQUENCE [LARGE SCALE GENOMIC DNA]</scope>
    <source>
        <strain evidence="13 14">U95</strain>
    </source>
</reference>
<dbReference type="InterPro" id="IPR004358">
    <property type="entry name" value="Sig_transdc_His_kin-like_C"/>
</dbReference>
<evidence type="ECO:0000259" key="12">
    <source>
        <dbReference type="PROSITE" id="PS50885"/>
    </source>
</evidence>
<keyword evidence="10" id="KW-0472">Membrane</keyword>
<dbReference type="Pfam" id="PF00512">
    <property type="entry name" value="HisKA"/>
    <property type="match status" value="1"/>
</dbReference>
<dbReference type="SUPFAM" id="SSF158472">
    <property type="entry name" value="HAMP domain-like"/>
    <property type="match status" value="1"/>
</dbReference>
<feature type="transmembrane region" description="Helical" evidence="10">
    <location>
        <begin position="12"/>
        <end position="35"/>
    </location>
</feature>
<dbReference type="CDD" id="cd00082">
    <property type="entry name" value="HisKA"/>
    <property type="match status" value="1"/>
</dbReference>
<keyword evidence="5" id="KW-0808">Transferase</keyword>
<dbReference type="EC" id="2.7.13.3" evidence="3"/>
<evidence type="ECO:0000313" key="14">
    <source>
        <dbReference type="Proteomes" id="UP000198767"/>
    </source>
</evidence>
<keyword evidence="9" id="KW-0902">Two-component regulatory system</keyword>
<evidence type="ECO:0000256" key="10">
    <source>
        <dbReference type="SAM" id="Phobius"/>
    </source>
</evidence>
<dbReference type="PRINTS" id="PR00344">
    <property type="entry name" value="BCTRLSENSOR"/>
</dbReference>
<dbReference type="Gene3D" id="3.30.565.10">
    <property type="entry name" value="Histidine kinase-like ATPase, C-terminal domain"/>
    <property type="match status" value="1"/>
</dbReference>
<keyword evidence="6" id="KW-0547">Nucleotide-binding</keyword>
<dbReference type="SMART" id="SM00388">
    <property type="entry name" value="HisKA"/>
    <property type="match status" value="1"/>
</dbReference>
<proteinExistence type="predicted"/>
<feature type="domain" description="HAMP" evidence="12">
    <location>
        <begin position="281"/>
        <end position="333"/>
    </location>
</feature>
<keyword evidence="4" id="KW-0597">Phosphoprotein</keyword>
<dbReference type="GO" id="GO:0016020">
    <property type="term" value="C:membrane"/>
    <property type="evidence" value="ECO:0007669"/>
    <property type="project" value="UniProtKB-SubCell"/>
</dbReference>
<evidence type="ECO:0000256" key="5">
    <source>
        <dbReference type="ARBA" id="ARBA00022679"/>
    </source>
</evidence>
<dbReference type="AlphaFoldDB" id="A0A1G5QSH9"/>
<evidence type="ECO:0000256" key="8">
    <source>
        <dbReference type="ARBA" id="ARBA00022840"/>
    </source>
</evidence>
<dbReference type="PROSITE" id="PS50885">
    <property type="entry name" value="HAMP"/>
    <property type="match status" value="1"/>
</dbReference>
<evidence type="ECO:0000256" key="4">
    <source>
        <dbReference type="ARBA" id="ARBA00022553"/>
    </source>
</evidence>
<dbReference type="STRING" id="1156985.SAMN04488118_105278"/>